<organism evidence="1 2">
    <name type="scientific">Edwardsiella phage MSW-3</name>
    <dbReference type="NCBI Taxonomy" id="1264700"/>
    <lineage>
        <taxon>Viruses</taxon>
        <taxon>Duplodnaviria</taxon>
        <taxon>Heunggongvirae</taxon>
        <taxon>Uroviricota</taxon>
        <taxon>Caudoviricetes</taxon>
        <taxon>Yokohamavirus</taxon>
        <taxon>Yokohamavirus MSW3</taxon>
    </lineage>
</organism>
<dbReference type="KEGG" id="vg:14515937"/>
<evidence type="ECO:0000313" key="2">
    <source>
        <dbReference type="Proteomes" id="UP000010365"/>
    </source>
</evidence>
<accession>L0MXE4</accession>
<dbReference type="EMBL" id="AB767244">
    <property type="protein sequence ID" value="BAM68828.1"/>
    <property type="molecule type" value="Genomic_DNA"/>
</dbReference>
<dbReference type="Proteomes" id="UP000010365">
    <property type="component" value="Segment"/>
</dbReference>
<dbReference type="RefSeq" id="YP_007348920.1">
    <property type="nucleotide sequence ID" value="NC_020082.1"/>
</dbReference>
<sequence length="31" mass="3501">MKIATEILNDKCEEKGAPEVPFIHFTALNKL</sequence>
<proteinExistence type="predicted"/>
<reference evidence="1 2" key="1">
    <citation type="journal article" date="2013" name="Genome Announc.">
        <title>Complete Genome Sequence of a Novel Myovirus Which Infects Atypical Strains of Edwardsiella tarda.</title>
        <authorList>
            <person name="Yasuike M."/>
            <person name="Sugaya E."/>
            <person name="Nakamura Y."/>
            <person name="Shigenobu Y."/>
            <person name="Kawato Y."/>
            <person name="Kai W."/>
            <person name="Nagai S."/>
            <person name="Fujiwara A."/>
            <person name="Sano M."/>
            <person name="Kobayashi T."/>
            <person name="Nakai T."/>
        </authorList>
    </citation>
    <scope>NUCLEOTIDE SEQUENCE [LARGE SCALE GENOMIC DNA]</scope>
</reference>
<evidence type="ECO:0000313" key="1">
    <source>
        <dbReference type="EMBL" id="BAM68828.1"/>
    </source>
</evidence>
<protein>
    <submittedName>
        <fullName evidence="1">Uncharacterized protein</fullName>
    </submittedName>
</protein>
<dbReference type="GeneID" id="14515937"/>
<keyword evidence="2" id="KW-1185">Reference proteome</keyword>
<name>L0MXE4_9CAUD</name>